<protein>
    <submittedName>
        <fullName evidence="1">Uncharacterized protein</fullName>
    </submittedName>
</protein>
<evidence type="ECO:0000313" key="1">
    <source>
        <dbReference type="EMBL" id="SFD61743.1"/>
    </source>
</evidence>
<evidence type="ECO:0000313" key="2">
    <source>
        <dbReference type="Proteomes" id="UP000199207"/>
    </source>
</evidence>
<reference evidence="1 2" key="1">
    <citation type="submission" date="2016-10" db="EMBL/GenBank/DDBJ databases">
        <authorList>
            <person name="de Groot N.N."/>
        </authorList>
    </citation>
    <scope>NUCLEOTIDE SEQUENCE [LARGE SCALE GENOMIC DNA]</scope>
    <source>
        <strain evidence="1 2">CGMCC 4.5739</strain>
    </source>
</reference>
<gene>
    <name evidence="1" type="ORF">SAMN05421773_12119</name>
</gene>
<dbReference type="STRING" id="910347.SAMN05421773_12119"/>
<dbReference type="AlphaFoldDB" id="A0A1I1TZB3"/>
<dbReference type="EMBL" id="FOLM01000021">
    <property type="protein sequence ID" value="SFD61743.1"/>
    <property type="molecule type" value="Genomic_DNA"/>
</dbReference>
<dbReference type="RefSeq" id="WP_175541576.1">
    <property type="nucleotide sequence ID" value="NZ_FOLM01000021.1"/>
</dbReference>
<name>A0A1I1TZB3_9ACTN</name>
<accession>A0A1I1TZB3</accession>
<keyword evidence="2" id="KW-1185">Reference proteome</keyword>
<dbReference type="Proteomes" id="UP000199207">
    <property type="component" value="Unassembled WGS sequence"/>
</dbReference>
<organism evidence="1 2">
    <name type="scientific">Streptomyces aidingensis</name>
    <dbReference type="NCBI Taxonomy" id="910347"/>
    <lineage>
        <taxon>Bacteria</taxon>
        <taxon>Bacillati</taxon>
        <taxon>Actinomycetota</taxon>
        <taxon>Actinomycetes</taxon>
        <taxon>Kitasatosporales</taxon>
        <taxon>Streptomycetaceae</taxon>
        <taxon>Streptomyces</taxon>
    </lineage>
</organism>
<proteinExistence type="predicted"/>
<sequence>MNAAQLSGILGAQRSRRHDAALRCPPLECACGADHRDSLLCLAAPFGRSTYGLSSAALAAEAARCRAAGWQQWEISARFDLQAADAA</sequence>